<dbReference type="SUPFAM" id="SSF51735">
    <property type="entry name" value="NAD(P)-binding Rossmann-fold domains"/>
    <property type="match status" value="1"/>
</dbReference>
<proteinExistence type="inferred from homology"/>
<dbReference type="GO" id="GO:0070401">
    <property type="term" value="F:NADP+ binding"/>
    <property type="evidence" value="ECO:0007669"/>
    <property type="project" value="UniProtKB-UniRule"/>
</dbReference>
<keyword evidence="2 5" id="KW-0521">NADP</keyword>
<dbReference type="GO" id="GO:0050577">
    <property type="term" value="F:GDP-L-fucose synthase activity"/>
    <property type="evidence" value="ECO:0007669"/>
    <property type="project" value="UniProtKB-UniRule"/>
</dbReference>
<gene>
    <name evidence="5" type="primary">fcl</name>
    <name evidence="7" type="ORF">JP75_01230</name>
</gene>
<dbReference type="EMBL" id="JQGC01000001">
    <property type="protein sequence ID" value="KFL32800.1"/>
    <property type="molecule type" value="Genomic_DNA"/>
</dbReference>
<comment type="function">
    <text evidence="5">Catalyzes the two-step NADP-dependent conversion of GDP-4-dehydro-6-deoxy-D-mannose to GDP-fucose, involving an epimerase and a reductase reaction.</text>
</comment>
<feature type="domain" description="NAD-dependent epimerase/dehydratase" evidence="6">
    <location>
        <begin position="3"/>
        <end position="231"/>
    </location>
</feature>
<dbReference type="CDD" id="cd05239">
    <property type="entry name" value="GDP_FS_SDR_e"/>
    <property type="match status" value="1"/>
</dbReference>
<comment type="similarity">
    <text evidence="1 5">Belongs to the NAD(P)-dependent epimerase/dehydratase family. Fucose synthase subfamily.</text>
</comment>
<feature type="site" description="Important for catalytic activity" evidence="5">
    <location>
        <position position="103"/>
    </location>
</feature>
<organism evidence="7 8">
    <name type="scientific">Devosia riboflavina</name>
    <dbReference type="NCBI Taxonomy" id="46914"/>
    <lineage>
        <taxon>Bacteria</taxon>
        <taxon>Pseudomonadati</taxon>
        <taxon>Pseudomonadota</taxon>
        <taxon>Alphaproteobacteria</taxon>
        <taxon>Hyphomicrobiales</taxon>
        <taxon>Devosiaceae</taxon>
        <taxon>Devosia</taxon>
    </lineage>
</organism>
<evidence type="ECO:0000256" key="3">
    <source>
        <dbReference type="ARBA" id="ARBA00023002"/>
    </source>
</evidence>
<keyword evidence="4 5" id="KW-0413">Isomerase</keyword>
<evidence type="ECO:0000259" key="6">
    <source>
        <dbReference type="Pfam" id="PF01370"/>
    </source>
</evidence>
<evidence type="ECO:0000313" key="7">
    <source>
        <dbReference type="EMBL" id="KFL32800.1"/>
    </source>
</evidence>
<feature type="binding site" evidence="5">
    <location>
        <position position="173"/>
    </location>
    <ligand>
        <name>NADP(+)</name>
        <dbReference type="ChEBI" id="CHEBI:58349"/>
    </ligand>
</feature>
<feature type="binding site" evidence="5">
    <location>
        <position position="181"/>
    </location>
    <ligand>
        <name>substrate</name>
    </ligand>
</feature>
<keyword evidence="8" id="KW-1185">Reference proteome</keyword>
<accession>A0A087M7E7</accession>
<dbReference type="HAMAP" id="MF_00956">
    <property type="entry name" value="GDP_fucose_synth"/>
    <property type="match status" value="1"/>
</dbReference>
<comment type="pathway">
    <text evidence="5">Nucleotide-sugar biosynthesis; GDP-L-fucose biosynthesis via de novo pathway; GDP-L-fucose from GDP-alpha-D-mannose: step 2/2.</text>
</comment>
<comment type="catalytic activity">
    <reaction evidence="5">
        <text>GDP-beta-L-fucose + NADP(+) = GDP-4-dehydro-alpha-D-rhamnose + NADPH + H(+)</text>
        <dbReference type="Rhea" id="RHEA:18885"/>
        <dbReference type="ChEBI" id="CHEBI:15378"/>
        <dbReference type="ChEBI" id="CHEBI:57273"/>
        <dbReference type="ChEBI" id="CHEBI:57783"/>
        <dbReference type="ChEBI" id="CHEBI:57964"/>
        <dbReference type="ChEBI" id="CHEBI:58349"/>
        <dbReference type="EC" id="1.1.1.271"/>
    </reaction>
</comment>
<reference evidence="7 8" key="1">
    <citation type="submission" date="2014-08" db="EMBL/GenBank/DDBJ databases">
        <authorList>
            <person name="Hassan Y.I."/>
            <person name="Lepp D."/>
            <person name="Zhou T."/>
        </authorList>
    </citation>
    <scope>NUCLEOTIDE SEQUENCE [LARGE SCALE GENOMIC DNA]</scope>
    <source>
        <strain evidence="7 8">IFO13584</strain>
    </source>
</reference>
<name>A0A087M7E7_9HYPH</name>
<dbReference type="PANTHER" id="PTHR43238:SF1">
    <property type="entry name" value="GDP-L-FUCOSE SYNTHASE"/>
    <property type="match status" value="1"/>
</dbReference>
<keyword evidence="3 5" id="KW-0560">Oxidoreductase</keyword>
<dbReference type="InterPro" id="IPR001509">
    <property type="entry name" value="Epimerase_deHydtase"/>
</dbReference>
<dbReference type="GO" id="GO:0016853">
    <property type="term" value="F:isomerase activity"/>
    <property type="evidence" value="ECO:0007669"/>
    <property type="project" value="UniProtKB-KW"/>
</dbReference>
<feature type="binding site" evidence="5">
    <location>
        <position position="263"/>
    </location>
    <ligand>
        <name>substrate</name>
    </ligand>
</feature>
<dbReference type="GO" id="GO:0042351">
    <property type="term" value="P:'de novo' GDP-L-fucose biosynthetic process"/>
    <property type="evidence" value="ECO:0007669"/>
    <property type="project" value="UniProtKB-UniRule"/>
</dbReference>
<feature type="binding site" evidence="5">
    <location>
        <begin position="5"/>
        <end position="11"/>
    </location>
    <ligand>
        <name>NADP(+)</name>
        <dbReference type="ChEBI" id="CHEBI:58349"/>
    </ligand>
</feature>
<protein>
    <recommendedName>
        <fullName evidence="5">GDP-L-fucose synthase</fullName>
        <ecNumber evidence="5">1.1.1.271</ecNumber>
    </recommendedName>
    <alternativeName>
        <fullName evidence="5">GDP-4-keto-6-deoxy-D-mannose-3,5-epimerase-4-reductase</fullName>
    </alternativeName>
</protein>
<feature type="binding site" evidence="5">
    <location>
        <position position="134"/>
    </location>
    <ligand>
        <name>NADP(+)</name>
        <dbReference type="ChEBI" id="CHEBI:58349"/>
    </ligand>
</feature>
<dbReference type="AlphaFoldDB" id="A0A087M7E7"/>
<dbReference type="Gene3D" id="3.90.25.10">
    <property type="entry name" value="UDP-galactose 4-epimerase, domain 1"/>
    <property type="match status" value="1"/>
</dbReference>
<dbReference type="Pfam" id="PF01370">
    <property type="entry name" value="Epimerase"/>
    <property type="match status" value="1"/>
</dbReference>
<feature type="binding site" evidence="5">
    <location>
        <begin position="157"/>
        <end position="160"/>
    </location>
    <ligand>
        <name>NADP(+)</name>
        <dbReference type="ChEBI" id="CHEBI:58349"/>
    </ligand>
</feature>
<evidence type="ECO:0000256" key="5">
    <source>
        <dbReference type="HAMAP-Rule" id="MF_00956"/>
    </source>
</evidence>
<keyword evidence="5" id="KW-0511">Multifunctional enzyme</keyword>
<comment type="caution">
    <text evidence="7">The sequence shown here is derived from an EMBL/GenBank/DDBJ whole genome shotgun (WGS) entry which is preliminary data.</text>
</comment>
<feature type="binding site" evidence="5">
    <location>
        <begin position="99"/>
        <end position="102"/>
    </location>
    <ligand>
        <name>NADP(+)</name>
        <dbReference type="ChEBI" id="CHEBI:58349"/>
    </ligand>
</feature>
<dbReference type="EC" id="1.1.1.271" evidence="5"/>
<sequence length="307" mass="33371">MWIAGHNGMVGQAMLRRLKGEACTLLTADRRELDLTRQAAVEGFVAEARPDAIIIAAARVGGILANSQDPVGFLTDNLAINLNIAKAAHRADIDRVLFLGSSCIYPKFAPQPIGEEALLTGPLEPTNQWYALAKIAALKLAEAYRAQFGRNYIAAMPTNLYGPGDNFDLERGHVLPALLRKAHEAKSRGAKQFELWGTGTARREFLHVDDCADALVLLLKTYSGADPVNVGYGEDIALIDLARLICRTVGYEGAIALDPTKPDGTPKKLLDTNRLRHMGWRPKIALEDGLAETYAWYQAQLARGAAA</sequence>
<evidence type="ECO:0000256" key="4">
    <source>
        <dbReference type="ARBA" id="ARBA00023235"/>
    </source>
</evidence>
<feature type="binding site" evidence="5">
    <location>
        <position position="196"/>
    </location>
    <ligand>
        <name>substrate</name>
    </ligand>
</feature>
<feature type="binding site" evidence="5">
    <location>
        <position position="203"/>
    </location>
    <ligand>
        <name>substrate</name>
    </ligand>
</feature>
<evidence type="ECO:0000313" key="8">
    <source>
        <dbReference type="Proteomes" id="UP000028981"/>
    </source>
</evidence>
<dbReference type="UniPathway" id="UPA00128">
    <property type="reaction ID" value="UER00191"/>
</dbReference>
<dbReference type="InterPro" id="IPR036291">
    <property type="entry name" value="NAD(P)-bd_dom_sf"/>
</dbReference>
<evidence type="ECO:0000256" key="1">
    <source>
        <dbReference type="ARBA" id="ARBA00005959"/>
    </source>
</evidence>
<dbReference type="InterPro" id="IPR028614">
    <property type="entry name" value="GDP_fucose/colitose_synth"/>
</dbReference>
<dbReference type="PANTHER" id="PTHR43238">
    <property type="entry name" value="GDP-L-FUCOSE SYNTHASE"/>
    <property type="match status" value="1"/>
</dbReference>
<dbReference type="Proteomes" id="UP000028981">
    <property type="component" value="Unassembled WGS sequence"/>
</dbReference>
<dbReference type="Gene3D" id="3.40.50.720">
    <property type="entry name" value="NAD(P)-binding Rossmann-like Domain"/>
    <property type="match status" value="1"/>
</dbReference>
<feature type="active site" description="Proton donor/acceptor" evidence="5">
    <location>
        <position position="130"/>
    </location>
</feature>
<dbReference type="STRING" id="46914.JP75_01230"/>
<evidence type="ECO:0000256" key="2">
    <source>
        <dbReference type="ARBA" id="ARBA00022857"/>
    </source>
</evidence>
<feature type="site" description="Important for catalytic activity" evidence="5">
    <location>
        <position position="101"/>
    </location>
</feature>